<proteinExistence type="predicted"/>
<keyword evidence="3" id="KW-1185">Reference proteome</keyword>
<sequence length="275" mass="29220">MTTGLSMQSRGRVRGFFAICLLAVLAGCASAPPASVALSAQADTRWQRHALAGAGLPLVYWQPRQPLAGQTLVVYLEGDGRAYASRDIVSADPTPQQALALQLALVDVRPNIAYLGRPCQYGGADRQPCAPRYWSSHRFAPEVVDSLMRALDRLKAETGAGSLELIGYSGGGALAVLLAARRNDVVAVQTVAGNLDHVAWTRQLGLSPLAGSLNAADALPAIAHIRQTHWVGEADRVVPPALTQDVLSRHALAGSLREVAAGHQEGWLAVWQGRY</sequence>
<evidence type="ECO:0000313" key="3">
    <source>
        <dbReference type="Proteomes" id="UP000467214"/>
    </source>
</evidence>
<reference evidence="2 3" key="1">
    <citation type="submission" date="2019-12" db="EMBL/GenBank/DDBJ databases">
        <title>Neisseriaceae gen. nov. sp. Genome sequencing and assembly.</title>
        <authorList>
            <person name="Liu Z."/>
            <person name="Li A."/>
        </authorList>
    </citation>
    <scope>NUCLEOTIDE SEQUENCE [LARGE SCALE GENOMIC DNA]</scope>
    <source>
        <strain evidence="2 3">B2N2-7</strain>
    </source>
</reference>
<dbReference type="InterPro" id="IPR029058">
    <property type="entry name" value="AB_hydrolase_fold"/>
</dbReference>
<feature type="signal peptide" evidence="1">
    <location>
        <begin position="1"/>
        <end position="36"/>
    </location>
</feature>
<name>A0A845BKS9_9NEIS</name>
<dbReference type="Gene3D" id="3.40.50.1820">
    <property type="entry name" value="alpha/beta hydrolase"/>
    <property type="match status" value="1"/>
</dbReference>
<dbReference type="RefSeq" id="WP_160796769.1">
    <property type="nucleotide sequence ID" value="NZ_WSSB01000008.1"/>
</dbReference>
<evidence type="ECO:0000256" key="1">
    <source>
        <dbReference type="SAM" id="SignalP"/>
    </source>
</evidence>
<keyword evidence="2" id="KW-0378">Hydrolase</keyword>
<gene>
    <name evidence="2" type="ORF">GQF02_09810</name>
</gene>
<dbReference type="SUPFAM" id="SSF53474">
    <property type="entry name" value="alpha/beta-Hydrolases"/>
    <property type="match status" value="1"/>
</dbReference>
<protein>
    <submittedName>
        <fullName evidence="2">Alpha/beta hydrolase</fullName>
    </submittedName>
</protein>
<dbReference type="EMBL" id="WSSB01000008">
    <property type="protein sequence ID" value="MXR37267.1"/>
    <property type="molecule type" value="Genomic_DNA"/>
</dbReference>
<comment type="caution">
    <text evidence="2">The sequence shown here is derived from an EMBL/GenBank/DDBJ whole genome shotgun (WGS) entry which is preliminary data.</text>
</comment>
<dbReference type="AlphaFoldDB" id="A0A845BKS9"/>
<organism evidence="2 3">
    <name type="scientific">Craterilacuibacter sinensis</name>
    <dbReference type="NCBI Taxonomy" id="2686017"/>
    <lineage>
        <taxon>Bacteria</taxon>
        <taxon>Pseudomonadati</taxon>
        <taxon>Pseudomonadota</taxon>
        <taxon>Betaproteobacteria</taxon>
        <taxon>Neisseriales</taxon>
        <taxon>Neisseriaceae</taxon>
        <taxon>Craterilacuibacter</taxon>
    </lineage>
</organism>
<accession>A0A845BKS9</accession>
<evidence type="ECO:0000313" key="2">
    <source>
        <dbReference type="EMBL" id="MXR37267.1"/>
    </source>
</evidence>
<keyword evidence="1" id="KW-0732">Signal</keyword>
<feature type="chain" id="PRO_5032434602" evidence="1">
    <location>
        <begin position="37"/>
        <end position="275"/>
    </location>
</feature>
<dbReference type="Proteomes" id="UP000467214">
    <property type="component" value="Unassembled WGS sequence"/>
</dbReference>
<dbReference type="GO" id="GO:0016787">
    <property type="term" value="F:hydrolase activity"/>
    <property type="evidence" value="ECO:0007669"/>
    <property type="project" value="UniProtKB-KW"/>
</dbReference>